<evidence type="ECO:0000256" key="1">
    <source>
        <dbReference type="SAM" id="Phobius"/>
    </source>
</evidence>
<reference evidence="2 3" key="1">
    <citation type="journal article" date="2013" name="PLoS ONE">
        <title>Complete Genome Analysis of a Haemophilus parasuis Serovar 12 Strain from China.</title>
        <authorList>
            <person name="Li Y."/>
            <person name="Kwok A.H."/>
            <person name="Jiang J."/>
            <person name="Zou Y."/>
            <person name="Zheng F."/>
            <person name="Chen P."/>
            <person name="Hou C."/>
            <person name="Leung F.C."/>
            <person name="Jiang P."/>
        </authorList>
    </citation>
    <scope>NUCLEOTIDE SEQUENCE [LARGE SCALE GENOMIC DNA]</scope>
    <source>
        <strain evidence="2 3">ZJ0906</strain>
    </source>
</reference>
<keyword evidence="1" id="KW-1133">Transmembrane helix</keyword>
<keyword evidence="1" id="KW-0472">Membrane</keyword>
<dbReference type="KEGG" id="hpaz:K756_03935"/>
<accession>A0A806J8M7</accession>
<proteinExistence type="predicted"/>
<sequence>MKNVMRDMGTQTYIWSGFSGIIAWLSEQQNLMILSLAIGIVTACANLYQRCDEGKAKRRERERAEEAHQIRMQIYRVRAERLSNEQAKKTR</sequence>
<protein>
    <recommendedName>
        <fullName evidence="4">Hemophilus-specific protein</fullName>
    </recommendedName>
</protein>
<evidence type="ECO:0008006" key="4">
    <source>
        <dbReference type="Google" id="ProtNLM"/>
    </source>
</evidence>
<organism evidence="2 3">
    <name type="scientific">Glaesserella parasuis ZJ0906</name>
    <dbReference type="NCBI Taxonomy" id="1322346"/>
    <lineage>
        <taxon>Bacteria</taxon>
        <taxon>Pseudomonadati</taxon>
        <taxon>Pseudomonadota</taxon>
        <taxon>Gammaproteobacteria</taxon>
        <taxon>Pasteurellales</taxon>
        <taxon>Pasteurellaceae</taxon>
        <taxon>Glaesserella</taxon>
    </lineage>
</organism>
<keyword evidence="1" id="KW-0812">Transmembrane</keyword>
<feature type="transmembrane region" description="Helical" evidence="1">
    <location>
        <begin position="7"/>
        <end position="25"/>
    </location>
</feature>
<gene>
    <name evidence="2" type="ORF">K756_03935</name>
</gene>
<evidence type="ECO:0000313" key="2">
    <source>
        <dbReference type="EMBL" id="AGO16006.1"/>
    </source>
</evidence>
<name>A0A806J8M7_GLAPU</name>
<evidence type="ECO:0000313" key="3">
    <source>
        <dbReference type="Proteomes" id="UP000014672"/>
    </source>
</evidence>
<dbReference type="EMBL" id="CP005384">
    <property type="protein sequence ID" value="AGO16006.1"/>
    <property type="molecule type" value="Genomic_DNA"/>
</dbReference>
<feature type="transmembrane region" description="Helical" evidence="1">
    <location>
        <begin position="31"/>
        <end position="48"/>
    </location>
</feature>
<dbReference type="AlphaFoldDB" id="A0A806J8M7"/>
<dbReference type="Proteomes" id="UP000014672">
    <property type="component" value="Chromosome"/>
</dbReference>